<comment type="caution">
    <text evidence="2">The sequence shown here is derived from an EMBL/GenBank/DDBJ whole genome shotgun (WGS) entry which is preliminary data.</text>
</comment>
<keyword evidence="3" id="KW-1185">Reference proteome</keyword>
<dbReference type="Proteomes" id="UP001190700">
    <property type="component" value="Unassembled WGS sequence"/>
</dbReference>
<keyword evidence="1" id="KW-1133">Transmembrane helix</keyword>
<gene>
    <name evidence="2" type="ORF">CYMTET_22243</name>
</gene>
<keyword evidence="1" id="KW-0812">Transmembrane</keyword>
<proteinExistence type="predicted"/>
<feature type="transmembrane region" description="Helical" evidence="1">
    <location>
        <begin position="244"/>
        <end position="266"/>
    </location>
</feature>
<sequence>MAEVHPWAGPVLAGWPASGEYPAHQRLWALMCSHALMLAGATLVHYERGAAICAEYKGFLGCDVAAGDDNVPFQVCAGAGSCEELFSRHLCAAHESCPDGFASSVQAVHEWQSAMCVALALTALPLIARDLPVQLVQGRGALQYCRPSSLDAAAEALHGAAGIAALLPQRLWGWSCEAAMVVRTRALFWWRTAVQRQSAWAVFQGLEAAEVLAELHSDATHVGGKNFARADVLRASEAMSGGDLLFYMRTALLSALCLFVMVHYGVWIHYLS</sequence>
<accession>A0AAE0G0C3</accession>
<evidence type="ECO:0000256" key="1">
    <source>
        <dbReference type="SAM" id="Phobius"/>
    </source>
</evidence>
<evidence type="ECO:0000313" key="2">
    <source>
        <dbReference type="EMBL" id="KAK3269321.1"/>
    </source>
</evidence>
<dbReference type="EMBL" id="LGRX02011058">
    <property type="protein sequence ID" value="KAK3269321.1"/>
    <property type="molecule type" value="Genomic_DNA"/>
</dbReference>
<feature type="non-terminal residue" evidence="2">
    <location>
        <position position="272"/>
    </location>
</feature>
<name>A0AAE0G0C3_9CHLO</name>
<reference evidence="2 3" key="1">
    <citation type="journal article" date="2015" name="Genome Biol. Evol.">
        <title>Comparative Genomics of a Bacterivorous Green Alga Reveals Evolutionary Causalities and Consequences of Phago-Mixotrophic Mode of Nutrition.</title>
        <authorList>
            <person name="Burns J.A."/>
            <person name="Paasch A."/>
            <person name="Narechania A."/>
            <person name="Kim E."/>
        </authorList>
    </citation>
    <scope>NUCLEOTIDE SEQUENCE [LARGE SCALE GENOMIC DNA]</scope>
    <source>
        <strain evidence="2 3">PLY_AMNH</strain>
    </source>
</reference>
<dbReference type="AlphaFoldDB" id="A0AAE0G0C3"/>
<organism evidence="2 3">
    <name type="scientific">Cymbomonas tetramitiformis</name>
    <dbReference type="NCBI Taxonomy" id="36881"/>
    <lineage>
        <taxon>Eukaryota</taxon>
        <taxon>Viridiplantae</taxon>
        <taxon>Chlorophyta</taxon>
        <taxon>Pyramimonadophyceae</taxon>
        <taxon>Pyramimonadales</taxon>
        <taxon>Pyramimonadaceae</taxon>
        <taxon>Cymbomonas</taxon>
    </lineage>
</organism>
<keyword evidence="1" id="KW-0472">Membrane</keyword>
<protein>
    <submittedName>
        <fullName evidence="2">Uncharacterized protein</fullName>
    </submittedName>
</protein>
<evidence type="ECO:0000313" key="3">
    <source>
        <dbReference type="Proteomes" id="UP001190700"/>
    </source>
</evidence>